<comment type="caution">
    <text evidence="2">The sequence shown here is derived from an EMBL/GenBank/DDBJ whole genome shotgun (WGS) entry which is preliminary data.</text>
</comment>
<dbReference type="CDD" id="cd07067">
    <property type="entry name" value="HP_PGM_like"/>
    <property type="match status" value="1"/>
</dbReference>
<dbReference type="PANTHER" id="PTHR16469">
    <property type="entry name" value="UBIQUITIN-ASSOCIATED AND SH3 DOMAIN-CONTAINING BA-RELATED"/>
    <property type="match status" value="1"/>
</dbReference>
<dbReference type="InterPro" id="IPR029033">
    <property type="entry name" value="His_PPase_superfam"/>
</dbReference>
<proteinExistence type="predicted"/>
<accession>A0AA38RJ26</accession>
<dbReference type="InterPro" id="IPR013078">
    <property type="entry name" value="His_Pase_superF_clade-1"/>
</dbReference>
<dbReference type="Proteomes" id="UP001174691">
    <property type="component" value="Unassembled WGS sequence"/>
</dbReference>
<dbReference type="EMBL" id="JANBVN010000079">
    <property type="protein sequence ID" value="KAJ9149592.1"/>
    <property type="molecule type" value="Genomic_DNA"/>
</dbReference>
<dbReference type="InterPro" id="IPR051710">
    <property type="entry name" value="Phosphatase_SH3-domain"/>
</dbReference>
<evidence type="ECO:0000313" key="2">
    <source>
        <dbReference type="EMBL" id="KAJ9149592.1"/>
    </source>
</evidence>
<evidence type="ECO:0000313" key="3">
    <source>
        <dbReference type="Proteomes" id="UP001174691"/>
    </source>
</evidence>
<gene>
    <name evidence="2" type="ORF">NKR19_g5656</name>
</gene>
<dbReference type="PANTHER" id="PTHR16469:SF51">
    <property type="entry name" value="TRANSCRIPTION FACTOR TAU 55 KDA SUBUNIT"/>
    <property type="match status" value="1"/>
</dbReference>
<dbReference type="SUPFAM" id="SSF53254">
    <property type="entry name" value="Phosphoglycerate mutase-like"/>
    <property type="match status" value="1"/>
</dbReference>
<reference evidence="2" key="1">
    <citation type="submission" date="2022-07" db="EMBL/GenBank/DDBJ databases">
        <title>Fungi with potential for degradation of polypropylene.</title>
        <authorList>
            <person name="Gostincar C."/>
        </authorList>
    </citation>
    <scope>NUCLEOTIDE SEQUENCE</scope>
    <source>
        <strain evidence="2">EXF-13287</strain>
    </source>
</reference>
<dbReference type="Gene3D" id="3.40.50.1240">
    <property type="entry name" value="Phosphoglycerate mutase-like"/>
    <property type="match status" value="1"/>
</dbReference>
<dbReference type="Pfam" id="PF00300">
    <property type="entry name" value="His_Phos_1"/>
    <property type="match status" value="1"/>
</dbReference>
<evidence type="ECO:0000256" key="1">
    <source>
        <dbReference type="SAM" id="MobiDB-lite"/>
    </source>
</evidence>
<protein>
    <submittedName>
        <fullName evidence="2">Phosphoglycerate mutase-like protein</fullName>
    </submittedName>
</protein>
<keyword evidence="3" id="KW-1185">Reference proteome</keyword>
<feature type="region of interest" description="Disordered" evidence="1">
    <location>
        <begin position="222"/>
        <end position="249"/>
    </location>
</feature>
<dbReference type="AlphaFoldDB" id="A0AA38RJ26"/>
<organism evidence="2 3">
    <name type="scientific">Coniochaeta hoffmannii</name>
    <dbReference type="NCBI Taxonomy" id="91930"/>
    <lineage>
        <taxon>Eukaryota</taxon>
        <taxon>Fungi</taxon>
        <taxon>Dikarya</taxon>
        <taxon>Ascomycota</taxon>
        <taxon>Pezizomycotina</taxon>
        <taxon>Sordariomycetes</taxon>
        <taxon>Sordariomycetidae</taxon>
        <taxon>Coniochaetales</taxon>
        <taxon>Coniochaetaceae</taxon>
        <taxon>Coniochaeta</taxon>
    </lineage>
</organism>
<sequence length="365" mass="38421">MGLQVIYVTRHGFRSNWAVDPSTGEYSASISSPTGIAADPALTSYGVDQAKQLAARLRTAKPAVERVYSSPYYRCLQTIEPFVASASADPESPLRGEGLKIRGEPGLGEWYGAAPFEHPTSAAPEVLKTLFPALDPGYVPVARPTRMGESLAELHDRVASTMHGIISQCDTEGVKAILVCTHAAVVIALGRVLTGDMPDSVEVEDFRAFTCGLSVYVRKGPKGGDATAANDQPTTTTTTTTTGENDPTARISGDHEATGAKGIAPGPPAEPCIHRQASRTDPEPLAWKGRGIAGGWICTANSDCSHLAAGEERGWRFSGDEAFANAGSAEQGVDAGLELGVVVEGRGQAVRTRRSSKTRTTSSRL</sequence>
<dbReference type="SMART" id="SM00855">
    <property type="entry name" value="PGAM"/>
    <property type="match status" value="1"/>
</dbReference>
<name>A0AA38RJ26_9PEZI</name>